<evidence type="ECO:0000313" key="1">
    <source>
        <dbReference type="EMBL" id="KAF0920648.1"/>
    </source>
</evidence>
<comment type="caution">
    <text evidence="1">The sequence shown here is derived from an EMBL/GenBank/DDBJ whole genome shotgun (WGS) entry which is preliminary data.</text>
</comment>
<gene>
    <name evidence="1" type="ORF">E2562_036141</name>
</gene>
<sequence length="101" mass="11347">MEAMEGRLMEVMQSLATKVGVVESICEHLNQIDLKLEQQGERLDLAQKKVDLCMDSFGQVQQEQQQVSRALKSTPPLVSAAMLNMVGDAAHWYQAWKQENG</sequence>
<reference evidence="1 2" key="1">
    <citation type="submission" date="2019-11" db="EMBL/GenBank/DDBJ databases">
        <title>Whole genome sequence of Oryza granulata.</title>
        <authorList>
            <person name="Li W."/>
        </authorList>
    </citation>
    <scope>NUCLEOTIDE SEQUENCE [LARGE SCALE GENOMIC DNA]</scope>
    <source>
        <strain evidence="2">cv. Menghai</strain>
        <tissue evidence="1">Leaf</tissue>
    </source>
</reference>
<dbReference type="AlphaFoldDB" id="A0A6G1E789"/>
<keyword evidence="2" id="KW-1185">Reference proteome</keyword>
<protein>
    <submittedName>
        <fullName evidence="1">Uncharacterized protein</fullName>
    </submittedName>
</protein>
<name>A0A6G1E789_9ORYZ</name>
<feature type="non-terminal residue" evidence="1">
    <location>
        <position position="101"/>
    </location>
</feature>
<dbReference type="Proteomes" id="UP000479710">
    <property type="component" value="Unassembled WGS sequence"/>
</dbReference>
<dbReference type="EMBL" id="SPHZ02000005">
    <property type="protein sequence ID" value="KAF0920648.1"/>
    <property type="molecule type" value="Genomic_DNA"/>
</dbReference>
<accession>A0A6G1E789</accession>
<proteinExistence type="predicted"/>
<organism evidence="1 2">
    <name type="scientific">Oryza meyeriana var. granulata</name>
    <dbReference type="NCBI Taxonomy" id="110450"/>
    <lineage>
        <taxon>Eukaryota</taxon>
        <taxon>Viridiplantae</taxon>
        <taxon>Streptophyta</taxon>
        <taxon>Embryophyta</taxon>
        <taxon>Tracheophyta</taxon>
        <taxon>Spermatophyta</taxon>
        <taxon>Magnoliopsida</taxon>
        <taxon>Liliopsida</taxon>
        <taxon>Poales</taxon>
        <taxon>Poaceae</taxon>
        <taxon>BOP clade</taxon>
        <taxon>Oryzoideae</taxon>
        <taxon>Oryzeae</taxon>
        <taxon>Oryzinae</taxon>
        <taxon>Oryza</taxon>
        <taxon>Oryza meyeriana</taxon>
    </lineage>
</organism>
<evidence type="ECO:0000313" key="2">
    <source>
        <dbReference type="Proteomes" id="UP000479710"/>
    </source>
</evidence>